<protein>
    <submittedName>
        <fullName evidence="3">DNA nickase</fullName>
    </submittedName>
</protein>
<feature type="domain" description="Hemerythrin-like" evidence="2">
    <location>
        <begin position="8"/>
        <end position="122"/>
    </location>
</feature>
<evidence type="ECO:0000259" key="2">
    <source>
        <dbReference type="Pfam" id="PF01814"/>
    </source>
</evidence>
<dbReference type="RefSeq" id="WP_156743006.1">
    <property type="nucleotide sequence ID" value="NZ_CACRYJ010000061.1"/>
</dbReference>
<gene>
    <name evidence="3" type="ORF">HALOF300_04394</name>
</gene>
<dbReference type="Pfam" id="PF01814">
    <property type="entry name" value="Hemerythrin"/>
    <property type="match status" value="1"/>
</dbReference>
<evidence type="ECO:0000313" key="4">
    <source>
        <dbReference type="Proteomes" id="UP000419743"/>
    </source>
</evidence>
<comment type="caution">
    <text evidence="3">The sequence shown here is derived from an EMBL/GenBank/DDBJ whole genome shotgun (WGS) entry which is preliminary data.</text>
</comment>
<dbReference type="PANTHER" id="PTHR35585:SF1">
    <property type="entry name" value="HHE DOMAIN PROTEIN (AFU_ORTHOLOGUE AFUA_4G00730)"/>
    <property type="match status" value="1"/>
</dbReference>
<dbReference type="InterPro" id="IPR012312">
    <property type="entry name" value="Hemerythrin-like"/>
</dbReference>
<reference evidence="3 4" key="1">
    <citation type="submission" date="2019-11" db="EMBL/GenBank/DDBJ databases">
        <authorList>
            <person name="Criscuolo A."/>
        </authorList>
    </citation>
    <scope>NUCLEOTIDE SEQUENCE [LARGE SCALE GENOMIC DNA]</scope>
    <source>
        <strain evidence="3">CIP111667</strain>
    </source>
</reference>
<dbReference type="EMBL" id="CACRYJ010000061">
    <property type="protein sequence ID" value="VZO39700.1"/>
    <property type="molecule type" value="Genomic_DNA"/>
</dbReference>
<sequence length="192" mass="21116">MTTPTKDVVDLILNDHREVERLFEELRSKPATRANNLPVLISLLTAHSRAEEAEVYPVAASEAGAAHDVEHSQEEHIEADQLLARLAETNPSSPEFDTVLQEVVDAITHHVEEEEAKVLPAIRSNLPDSRRAELGEAFLVSRQGHLGEMPGDIRKSELDQQAANAGMPGASSMSKEQTKSALQEKVQQSEEQ</sequence>
<dbReference type="AlphaFoldDB" id="A0A7M4DQF6"/>
<feature type="compositionally biased region" description="Polar residues" evidence="1">
    <location>
        <begin position="171"/>
        <end position="181"/>
    </location>
</feature>
<feature type="region of interest" description="Disordered" evidence="1">
    <location>
        <begin position="148"/>
        <end position="192"/>
    </location>
</feature>
<name>A0A7M4DQF6_9MICO</name>
<dbReference type="PANTHER" id="PTHR35585">
    <property type="entry name" value="HHE DOMAIN PROTEIN (AFU_ORTHOLOGUE AFUA_4G00730)"/>
    <property type="match status" value="1"/>
</dbReference>
<organism evidence="3 4">
    <name type="scientific">Occultella aeris</name>
    <dbReference type="NCBI Taxonomy" id="2761496"/>
    <lineage>
        <taxon>Bacteria</taxon>
        <taxon>Bacillati</taxon>
        <taxon>Actinomycetota</taxon>
        <taxon>Actinomycetes</taxon>
        <taxon>Micrococcales</taxon>
        <taxon>Ruaniaceae</taxon>
        <taxon>Occultella</taxon>
    </lineage>
</organism>
<dbReference type="Gene3D" id="1.20.120.520">
    <property type="entry name" value="nmb1532 protein domain like"/>
    <property type="match status" value="1"/>
</dbReference>
<accession>A0A7M4DQF6</accession>
<evidence type="ECO:0000256" key="1">
    <source>
        <dbReference type="SAM" id="MobiDB-lite"/>
    </source>
</evidence>
<evidence type="ECO:0000313" key="3">
    <source>
        <dbReference type="EMBL" id="VZO39700.1"/>
    </source>
</evidence>
<keyword evidence="4" id="KW-1185">Reference proteome</keyword>
<dbReference type="Proteomes" id="UP000419743">
    <property type="component" value="Unassembled WGS sequence"/>
</dbReference>
<proteinExistence type="predicted"/>